<protein>
    <submittedName>
        <fullName evidence="3">Uncharacterized protein</fullName>
    </submittedName>
</protein>
<reference evidence="3" key="1">
    <citation type="submission" date="2021-03" db="EMBL/GenBank/DDBJ databases">
        <authorList>
            <person name="Tagirdzhanova G."/>
        </authorList>
    </citation>
    <scope>NUCLEOTIDE SEQUENCE</scope>
</reference>
<dbReference type="EMBL" id="CAJPDT010000007">
    <property type="protein sequence ID" value="CAF9910679.1"/>
    <property type="molecule type" value="Genomic_DNA"/>
</dbReference>
<feature type="compositionally biased region" description="Polar residues" evidence="1">
    <location>
        <begin position="40"/>
        <end position="50"/>
    </location>
</feature>
<organism evidence="3 4">
    <name type="scientific">Imshaugia aleurites</name>
    <dbReference type="NCBI Taxonomy" id="172621"/>
    <lineage>
        <taxon>Eukaryota</taxon>
        <taxon>Fungi</taxon>
        <taxon>Dikarya</taxon>
        <taxon>Ascomycota</taxon>
        <taxon>Pezizomycotina</taxon>
        <taxon>Lecanoromycetes</taxon>
        <taxon>OSLEUM clade</taxon>
        <taxon>Lecanoromycetidae</taxon>
        <taxon>Lecanorales</taxon>
        <taxon>Lecanorineae</taxon>
        <taxon>Parmeliaceae</taxon>
        <taxon>Imshaugia</taxon>
    </lineage>
</organism>
<sequence>MMLFAIVLLPTLAFGVFGTPIINRSTMIEEAHVESRSTAELDTPDIQSAKQRADEEPGGPKIWYVEERADEEPGEPKIWYVEKRADEGAGIWYVEERAAGDGESKQLKRTNFPTLQL</sequence>
<accession>A0A8H3ESN9</accession>
<name>A0A8H3ESN9_9LECA</name>
<gene>
    <name evidence="3" type="ORF">IMSHALPRED_009283</name>
</gene>
<evidence type="ECO:0000313" key="3">
    <source>
        <dbReference type="EMBL" id="CAF9910679.1"/>
    </source>
</evidence>
<proteinExistence type="predicted"/>
<comment type="caution">
    <text evidence="3">The sequence shown here is derived from an EMBL/GenBank/DDBJ whole genome shotgun (WGS) entry which is preliminary data.</text>
</comment>
<evidence type="ECO:0000256" key="1">
    <source>
        <dbReference type="SAM" id="MobiDB-lite"/>
    </source>
</evidence>
<evidence type="ECO:0000313" key="4">
    <source>
        <dbReference type="Proteomes" id="UP000664534"/>
    </source>
</evidence>
<feature type="chain" id="PRO_5034240041" evidence="2">
    <location>
        <begin position="19"/>
        <end position="117"/>
    </location>
</feature>
<keyword evidence="2" id="KW-0732">Signal</keyword>
<evidence type="ECO:0000256" key="2">
    <source>
        <dbReference type="SAM" id="SignalP"/>
    </source>
</evidence>
<feature type="region of interest" description="Disordered" evidence="1">
    <location>
        <begin position="34"/>
        <end position="59"/>
    </location>
</feature>
<dbReference type="OrthoDB" id="5397608at2759"/>
<dbReference type="AlphaFoldDB" id="A0A8H3ESN9"/>
<dbReference type="Proteomes" id="UP000664534">
    <property type="component" value="Unassembled WGS sequence"/>
</dbReference>
<feature type="signal peptide" evidence="2">
    <location>
        <begin position="1"/>
        <end position="18"/>
    </location>
</feature>
<keyword evidence="4" id="KW-1185">Reference proteome</keyword>